<dbReference type="Pfam" id="PF06037">
    <property type="entry name" value="DUF922"/>
    <property type="match status" value="1"/>
</dbReference>
<accession>A0A7W9BQ82</accession>
<keyword evidence="2" id="KW-0645">Protease</keyword>
<dbReference type="Proteomes" id="UP000546701">
    <property type="component" value="Unassembled WGS sequence"/>
</dbReference>
<keyword evidence="2" id="KW-0378">Hydrolase</keyword>
<feature type="chain" id="PRO_5031110884" evidence="1">
    <location>
        <begin position="21"/>
        <end position="202"/>
    </location>
</feature>
<dbReference type="OrthoDB" id="7568570at2"/>
<sequence>MSALAIFAALAAAAAPPSDAPTGQFAAIPNVTLTFYDVTGRDPAAIRRSIDAARPTDPNDGARVDGLSAYRYAWQWVSEQGVCHIMPDDIQFAATIMIPRLTTAVSPELRAEFDLYIRTLLAHEYGHVGFGWARRVEIAAAINAADCNTANVAARAAVTAIGIQNAAYDAETGHGANVIHPFGYARNARWTTDMRRASRLEM</sequence>
<proteinExistence type="predicted"/>
<protein>
    <submittedName>
        <fullName evidence="2">Putative secreted Zn-dependent protease</fullName>
    </submittedName>
</protein>
<keyword evidence="1" id="KW-0732">Signal</keyword>
<evidence type="ECO:0000313" key="3">
    <source>
        <dbReference type="Proteomes" id="UP000546701"/>
    </source>
</evidence>
<organism evidence="2 3">
    <name type="scientific">Sphingomonas prati</name>
    <dbReference type="NCBI Taxonomy" id="1843237"/>
    <lineage>
        <taxon>Bacteria</taxon>
        <taxon>Pseudomonadati</taxon>
        <taxon>Pseudomonadota</taxon>
        <taxon>Alphaproteobacteria</taxon>
        <taxon>Sphingomonadales</taxon>
        <taxon>Sphingomonadaceae</taxon>
        <taxon>Sphingomonas</taxon>
    </lineage>
</organism>
<dbReference type="InterPro" id="IPR010321">
    <property type="entry name" value="DUF922"/>
</dbReference>
<name>A0A7W9BQ82_9SPHN</name>
<reference evidence="2 3" key="1">
    <citation type="submission" date="2020-08" db="EMBL/GenBank/DDBJ databases">
        <title>Genomic Encyclopedia of Type Strains, Phase IV (KMG-IV): sequencing the most valuable type-strain genomes for metagenomic binning, comparative biology and taxonomic classification.</title>
        <authorList>
            <person name="Goeker M."/>
        </authorList>
    </citation>
    <scope>NUCLEOTIDE SEQUENCE [LARGE SCALE GENOMIC DNA]</scope>
    <source>
        <strain evidence="2 3">DSM 103336</strain>
    </source>
</reference>
<dbReference type="RefSeq" id="WP_157175017.1">
    <property type="nucleotide sequence ID" value="NZ_BMJP01000001.1"/>
</dbReference>
<feature type="signal peptide" evidence="1">
    <location>
        <begin position="1"/>
        <end position="20"/>
    </location>
</feature>
<keyword evidence="3" id="KW-1185">Reference proteome</keyword>
<dbReference type="EMBL" id="JACIJR010000001">
    <property type="protein sequence ID" value="MBB5728005.1"/>
    <property type="molecule type" value="Genomic_DNA"/>
</dbReference>
<dbReference type="AlphaFoldDB" id="A0A7W9BQ82"/>
<evidence type="ECO:0000313" key="2">
    <source>
        <dbReference type="EMBL" id="MBB5728005.1"/>
    </source>
</evidence>
<evidence type="ECO:0000256" key="1">
    <source>
        <dbReference type="SAM" id="SignalP"/>
    </source>
</evidence>
<gene>
    <name evidence="2" type="ORF">FHS99_000461</name>
</gene>
<comment type="caution">
    <text evidence="2">The sequence shown here is derived from an EMBL/GenBank/DDBJ whole genome shotgun (WGS) entry which is preliminary data.</text>
</comment>
<dbReference type="GO" id="GO:0006508">
    <property type="term" value="P:proteolysis"/>
    <property type="evidence" value="ECO:0007669"/>
    <property type="project" value="UniProtKB-KW"/>
</dbReference>
<dbReference type="GO" id="GO:0008233">
    <property type="term" value="F:peptidase activity"/>
    <property type="evidence" value="ECO:0007669"/>
    <property type="project" value="UniProtKB-KW"/>
</dbReference>